<dbReference type="InterPro" id="IPR009045">
    <property type="entry name" value="Zn_M74/Hedgehog-like"/>
</dbReference>
<keyword evidence="3" id="KW-0121">Carboxypeptidase</keyword>
<name>A0ABU7K2R1_9ACTN</name>
<dbReference type="PANTHER" id="PTHR34385:SF1">
    <property type="entry name" value="PEPTIDOGLYCAN L-ALANYL-D-GLUTAMATE ENDOPEPTIDASE CWLK"/>
    <property type="match status" value="1"/>
</dbReference>
<gene>
    <name evidence="3" type="ORF">Q8791_04735</name>
</gene>
<dbReference type="GO" id="GO:0004180">
    <property type="term" value="F:carboxypeptidase activity"/>
    <property type="evidence" value="ECO:0007669"/>
    <property type="project" value="UniProtKB-KW"/>
</dbReference>
<reference evidence="3 4" key="1">
    <citation type="submission" date="2023-08" db="EMBL/GenBank/DDBJ databases">
        <authorList>
            <person name="Girao M."/>
            <person name="Carvalho M.F."/>
        </authorList>
    </citation>
    <scope>NUCLEOTIDE SEQUENCE [LARGE SCALE GENOMIC DNA]</scope>
    <source>
        <strain evidence="3 4">CT-R113</strain>
    </source>
</reference>
<dbReference type="SUPFAM" id="SSF55166">
    <property type="entry name" value="Hedgehog/DD-peptidase"/>
    <property type="match status" value="1"/>
</dbReference>
<organism evidence="3 4">
    <name type="scientific">Nocardiopsis codii</name>
    <dbReference type="NCBI Taxonomy" id="3065942"/>
    <lineage>
        <taxon>Bacteria</taxon>
        <taxon>Bacillati</taxon>
        <taxon>Actinomycetota</taxon>
        <taxon>Actinomycetes</taxon>
        <taxon>Streptosporangiales</taxon>
        <taxon>Nocardiopsidaceae</taxon>
        <taxon>Nocardiopsis</taxon>
    </lineage>
</organism>
<keyword evidence="1" id="KW-0175">Coiled coil</keyword>
<dbReference type="InterPro" id="IPR003709">
    <property type="entry name" value="VanY-like_core_dom"/>
</dbReference>
<keyword evidence="3" id="KW-0378">Hydrolase</keyword>
<dbReference type="Gene3D" id="6.10.250.3150">
    <property type="match status" value="1"/>
</dbReference>
<keyword evidence="3" id="KW-0645">Protease</keyword>
<dbReference type="EMBL" id="JAUZMY010000003">
    <property type="protein sequence ID" value="MEE2036528.1"/>
    <property type="molecule type" value="Genomic_DNA"/>
</dbReference>
<protein>
    <submittedName>
        <fullName evidence="3">D-alanyl-D-alanine carboxypeptidase family protein</fullName>
    </submittedName>
</protein>
<dbReference type="Gene3D" id="3.30.1380.10">
    <property type="match status" value="1"/>
</dbReference>
<comment type="caution">
    <text evidence="3">The sequence shown here is derived from an EMBL/GenBank/DDBJ whole genome shotgun (WGS) entry which is preliminary data.</text>
</comment>
<evidence type="ECO:0000259" key="2">
    <source>
        <dbReference type="Pfam" id="PF02557"/>
    </source>
</evidence>
<dbReference type="RefSeq" id="WP_330090324.1">
    <property type="nucleotide sequence ID" value="NZ_JAUZMY010000003.1"/>
</dbReference>
<dbReference type="InterPro" id="IPR052179">
    <property type="entry name" value="DD-CPase-like"/>
</dbReference>
<dbReference type="Pfam" id="PF02557">
    <property type="entry name" value="VanY"/>
    <property type="match status" value="1"/>
</dbReference>
<proteinExistence type="predicted"/>
<accession>A0ABU7K2R1</accession>
<sequence length="368" mass="40590">MPFTSDSARRRSRVPEGGGALTAFAAPWRVRSVQALTLVLVTALLVVPVPPAALAPAAADLDEFRERAESSSQELEEATDRHVERQEELESAQEELVSTLHELQQTELELGEMREPLAALASTLYQQPDGGMLTMLTSGTLDDDLQTQSYAAKLSENNQALIQDATDLREEQVGLASQAQELQTTTQLEQAELAAEVEDLREQSEASMDELMQELEDRGIDPDAYMAAADCDASAASRADGSPNGLLPSDALCDMYDDKQLRADAAVDFLELNMRYVSEFGENICITSAYRDLPNQHRVYAQEPPGFAAVPGTSNHGLGQAIDLGCGIQNFRSERWNWMETNGADFGWHHPAWAKSSPFEPWHWEYSR</sequence>
<dbReference type="CDD" id="cd14814">
    <property type="entry name" value="Peptidase_M15"/>
    <property type="match status" value="1"/>
</dbReference>
<dbReference type="PANTHER" id="PTHR34385">
    <property type="entry name" value="D-ALANYL-D-ALANINE CARBOXYPEPTIDASE"/>
    <property type="match status" value="1"/>
</dbReference>
<feature type="domain" description="D-alanyl-D-alanine carboxypeptidase-like core" evidence="2">
    <location>
        <begin position="259"/>
        <end position="366"/>
    </location>
</feature>
<dbReference type="Proteomes" id="UP001356095">
    <property type="component" value="Unassembled WGS sequence"/>
</dbReference>
<evidence type="ECO:0000256" key="1">
    <source>
        <dbReference type="SAM" id="Coils"/>
    </source>
</evidence>
<evidence type="ECO:0000313" key="3">
    <source>
        <dbReference type="EMBL" id="MEE2036528.1"/>
    </source>
</evidence>
<evidence type="ECO:0000313" key="4">
    <source>
        <dbReference type="Proteomes" id="UP001356095"/>
    </source>
</evidence>
<feature type="coiled-coil region" evidence="1">
    <location>
        <begin position="61"/>
        <end position="109"/>
    </location>
</feature>
<feature type="coiled-coil region" evidence="1">
    <location>
        <begin position="151"/>
        <end position="217"/>
    </location>
</feature>
<keyword evidence="4" id="KW-1185">Reference proteome</keyword>